<dbReference type="PANTHER" id="PTHR30238">
    <property type="entry name" value="MEMBRANE BOUND PREDICTED REDOX MODULATOR"/>
    <property type="match status" value="1"/>
</dbReference>
<comment type="subcellular location">
    <subcellularLocation>
        <location evidence="1">Membrane</location>
        <topology evidence="1">Multi-pass membrane protein</topology>
    </subcellularLocation>
</comment>
<keyword evidence="4 6" id="KW-1133">Transmembrane helix</keyword>
<dbReference type="EMBL" id="CP001045">
    <property type="protein sequence ID" value="ACC74947.1"/>
    <property type="molecule type" value="Genomic_DNA"/>
</dbReference>
<evidence type="ECO:0000313" key="8">
    <source>
        <dbReference type="Proteomes" id="UP000001192"/>
    </source>
</evidence>
<evidence type="ECO:0000256" key="2">
    <source>
        <dbReference type="ARBA" id="ARBA00007511"/>
    </source>
</evidence>
<organism evidence="7 8">
    <name type="scientific">Paraburkholderia phymatum (strain DSM 17167 / CIP 108236 / LMG 21445 / STM815)</name>
    <name type="common">Burkholderia phymatum</name>
    <dbReference type="NCBI Taxonomy" id="391038"/>
    <lineage>
        <taxon>Bacteria</taxon>
        <taxon>Pseudomonadati</taxon>
        <taxon>Pseudomonadota</taxon>
        <taxon>Betaproteobacteria</taxon>
        <taxon>Burkholderiales</taxon>
        <taxon>Burkholderiaceae</taxon>
        <taxon>Paraburkholderia</taxon>
    </lineage>
</organism>
<dbReference type="PANTHER" id="PTHR30238:SF4">
    <property type="entry name" value="SLL1022 PROTEIN"/>
    <property type="match status" value="1"/>
</dbReference>
<dbReference type="GO" id="GO:0016020">
    <property type="term" value="C:membrane"/>
    <property type="evidence" value="ECO:0007669"/>
    <property type="project" value="UniProtKB-SubCell"/>
</dbReference>
<keyword evidence="3 6" id="KW-0812">Transmembrane</keyword>
<evidence type="ECO:0000256" key="1">
    <source>
        <dbReference type="ARBA" id="ARBA00004141"/>
    </source>
</evidence>
<protein>
    <submittedName>
        <fullName evidence="7">Integral membrane protein TerC</fullName>
    </submittedName>
</protein>
<comment type="similarity">
    <text evidence="2">Belongs to the TerC family.</text>
</comment>
<dbReference type="KEGG" id="bph:Bphy_5883"/>
<accession>B2JVH0</accession>
<dbReference type="Pfam" id="PF03741">
    <property type="entry name" value="TerC"/>
    <property type="match status" value="1"/>
</dbReference>
<dbReference type="AlphaFoldDB" id="B2JVH0"/>
<keyword evidence="5 6" id="KW-0472">Membrane</keyword>
<dbReference type="Proteomes" id="UP000001192">
    <property type="component" value="Plasmid pBPHY01"/>
</dbReference>
<geneLocation type="plasmid" evidence="7 8">
    <name>pBPHY01</name>
</geneLocation>
<reference evidence="8" key="1">
    <citation type="journal article" date="2014" name="Stand. Genomic Sci.">
        <title>Complete genome sequence of Burkholderia phymatum STM815(T), a broad host range and efficient nitrogen-fixing symbiont of Mimosa species.</title>
        <authorList>
            <person name="Moulin L."/>
            <person name="Klonowska A."/>
            <person name="Caroline B."/>
            <person name="Booth K."/>
            <person name="Vriezen J.A."/>
            <person name="Melkonian R."/>
            <person name="James E.K."/>
            <person name="Young J.P."/>
            <person name="Bena G."/>
            <person name="Hauser L."/>
            <person name="Land M."/>
            <person name="Kyrpides N."/>
            <person name="Bruce D."/>
            <person name="Chain P."/>
            <person name="Copeland A."/>
            <person name="Pitluck S."/>
            <person name="Woyke T."/>
            <person name="Lizotte-Waniewski M."/>
            <person name="Bristow J."/>
            <person name="Riley M."/>
        </authorList>
    </citation>
    <scope>NUCLEOTIDE SEQUENCE [LARGE SCALE GENOMIC DNA]</scope>
    <source>
        <strain evidence="8">DSM 17167 / CIP 108236 / LMG 21445 / STM815</strain>
        <plasmid evidence="8">Plasmid pBPHY01</plasmid>
    </source>
</reference>
<keyword evidence="8" id="KW-1185">Reference proteome</keyword>
<dbReference type="InterPro" id="IPR005496">
    <property type="entry name" value="Integral_membrane_TerC"/>
</dbReference>
<evidence type="ECO:0000256" key="4">
    <source>
        <dbReference type="ARBA" id="ARBA00022989"/>
    </source>
</evidence>
<name>B2JVH0_PARP8</name>
<feature type="transmembrane region" description="Helical" evidence="6">
    <location>
        <begin position="12"/>
        <end position="34"/>
    </location>
</feature>
<dbReference type="HOGENOM" id="CLU_2153602_0_0_4"/>
<evidence type="ECO:0000313" key="7">
    <source>
        <dbReference type="EMBL" id="ACC74947.1"/>
    </source>
</evidence>
<evidence type="ECO:0000256" key="5">
    <source>
        <dbReference type="ARBA" id="ARBA00023136"/>
    </source>
</evidence>
<evidence type="ECO:0000256" key="3">
    <source>
        <dbReference type="ARBA" id="ARBA00022692"/>
    </source>
</evidence>
<evidence type="ECO:0000256" key="6">
    <source>
        <dbReference type="SAM" id="Phobius"/>
    </source>
</evidence>
<proteinExistence type="inferred from homology"/>
<keyword evidence="7" id="KW-0614">Plasmid</keyword>
<dbReference type="OrthoDB" id="5295733at2"/>
<gene>
    <name evidence="7" type="ordered locus">Bphy_5883</name>
</gene>
<sequence length="111" mass="12256">MTQFIVTLNWTAVIEILIIDVLLGGDNAVVIALACRSLPERQRRRCVLWGTGGAILLRVVLIAFVVALLNLPFLKLAGGVLLLWIGVRLMAPAHDYQSLDQGPIHDSFRRV</sequence>
<feature type="transmembrane region" description="Helical" evidence="6">
    <location>
        <begin position="46"/>
        <end position="67"/>
    </location>
</feature>